<feature type="domain" description="ABC transmembrane type-1" evidence="8">
    <location>
        <begin position="329"/>
        <end position="535"/>
    </location>
</feature>
<feature type="transmembrane region" description="Helical" evidence="7">
    <location>
        <begin position="196"/>
        <end position="218"/>
    </location>
</feature>
<protein>
    <submittedName>
        <fullName evidence="9">Iron ABC transporter permease</fullName>
    </submittedName>
</protein>
<proteinExistence type="inferred from homology"/>
<feature type="transmembrane region" description="Helical" evidence="7">
    <location>
        <begin position="517"/>
        <end position="539"/>
    </location>
</feature>
<dbReference type="CDD" id="cd06261">
    <property type="entry name" value="TM_PBP2"/>
    <property type="match status" value="2"/>
</dbReference>
<feature type="transmembrane region" description="Helical" evidence="7">
    <location>
        <begin position="12"/>
        <end position="34"/>
    </location>
</feature>
<comment type="caution">
    <text evidence="9">The sequence shown here is derived from an EMBL/GenBank/DDBJ whole genome shotgun (WGS) entry which is preliminary data.</text>
</comment>
<dbReference type="PROSITE" id="PS50928">
    <property type="entry name" value="ABC_TM1"/>
    <property type="match status" value="2"/>
</dbReference>
<keyword evidence="10" id="KW-1185">Reference proteome</keyword>
<evidence type="ECO:0000256" key="5">
    <source>
        <dbReference type="ARBA" id="ARBA00022989"/>
    </source>
</evidence>
<dbReference type="InterPro" id="IPR000515">
    <property type="entry name" value="MetI-like"/>
</dbReference>
<keyword evidence="6 7" id="KW-0472">Membrane</keyword>
<evidence type="ECO:0000256" key="6">
    <source>
        <dbReference type="ARBA" id="ARBA00023136"/>
    </source>
</evidence>
<feature type="domain" description="ABC transmembrane type-1" evidence="8">
    <location>
        <begin position="52"/>
        <end position="256"/>
    </location>
</feature>
<evidence type="ECO:0000259" key="8">
    <source>
        <dbReference type="PROSITE" id="PS50928"/>
    </source>
</evidence>
<feature type="transmembrane region" description="Helical" evidence="7">
    <location>
        <begin position="90"/>
        <end position="108"/>
    </location>
</feature>
<evidence type="ECO:0000256" key="4">
    <source>
        <dbReference type="ARBA" id="ARBA00022692"/>
    </source>
</evidence>
<gene>
    <name evidence="9" type="ORF">WNY77_01645</name>
</gene>
<dbReference type="EMBL" id="JBBMQS010000001">
    <property type="protein sequence ID" value="MEM5496091.1"/>
    <property type="molecule type" value="Genomic_DNA"/>
</dbReference>
<dbReference type="RefSeq" id="WP_342880663.1">
    <property type="nucleotide sequence ID" value="NZ_JBBMQS010000001.1"/>
</dbReference>
<evidence type="ECO:0000256" key="1">
    <source>
        <dbReference type="ARBA" id="ARBA00004651"/>
    </source>
</evidence>
<keyword evidence="5 7" id="KW-1133">Transmembrane helix</keyword>
<sequence>MKNRLWREPWLWTITVFSLLLAVPVLLIFSSIFIPQKALWQHLIDTVLSDYVYHSLLIAFSVGALTLLVGTSLAWLVARYEFSGRGSLQWLILLPMAMPAYILAYTYTGMLDVAGPLQTHLRAFFNWTYHDYWFPDVRSVGGAILMLSLVLYPYVYMLGRTAFSEQSASFYEASRSMGVSGFAYFRKVAFPLARPAILTGTALAMMEAFADYGTVQYFGISTFTTGIFRTWNGLGNAIGAAQLAAVLTSFVLVLLLIEKHSRRRLRYFHQGQKQHSVKRLSLSPIKSFWAVVACLIPVALGFIIPCVQLIIWAVERASSQVDAQFMVLIWNSFYLAVSAALIAVGLALLFSYAKRLRSHWLLNSQVQLASLGYAIPGTVIAIGAMLMLSAADDAVNALTEALFDTSVGLIFSGTLVALLLAYSVRFLAVAMHNVEAGLQRIKPSMDDAARSMGLSSFSVLKKVHVPLLRASVLSALLLVFVDVLKELPATLILRPFNFNTLAVRTFELASEERLQDAAVPAITIVMVGLLPVILLTRALESTKHKSSSHA</sequence>
<dbReference type="PANTHER" id="PTHR30183">
    <property type="entry name" value="MOLYBDENUM TRANSPORT SYSTEM PERMEASE PROTEIN MODB"/>
    <property type="match status" value="1"/>
</dbReference>
<keyword evidence="4 7" id="KW-0812">Transmembrane</keyword>
<evidence type="ECO:0000256" key="7">
    <source>
        <dbReference type="RuleBase" id="RU363032"/>
    </source>
</evidence>
<feature type="transmembrane region" description="Helical" evidence="7">
    <location>
        <begin position="325"/>
        <end position="350"/>
    </location>
</feature>
<feature type="transmembrane region" description="Helical" evidence="7">
    <location>
        <begin position="288"/>
        <end position="313"/>
    </location>
</feature>
<evidence type="ECO:0000313" key="9">
    <source>
        <dbReference type="EMBL" id="MEM5496091.1"/>
    </source>
</evidence>
<accession>A0ABU9SQE0</accession>
<comment type="similarity">
    <text evidence="7">Belongs to the binding-protein-dependent transport system permease family.</text>
</comment>
<feature type="transmembrane region" description="Helical" evidence="7">
    <location>
        <begin position="140"/>
        <end position="159"/>
    </location>
</feature>
<comment type="subcellular location">
    <subcellularLocation>
        <location evidence="1 7">Cell membrane</location>
        <topology evidence="1 7">Multi-pass membrane protein</topology>
    </subcellularLocation>
</comment>
<dbReference type="Pfam" id="PF00528">
    <property type="entry name" value="BPD_transp_1"/>
    <property type="match status" value="2"/>
</dbReference>
<keyword evidence="3" id="KW-1003">Cell membrane</keyword>
<feature type="transmembrane region" description="Helical" evidence="7">
    <location>
        <begin position="402"/>
        <end position="422"/>
    </location>
</feature>
<evidence type="ECO:0000313" key="10">
    <source>
        <dbReference type="Proteomes" id="UP001461163"/>
    </source>
</evidence>
<dbReference type="Proteomes" id="UP001461163">
    <property type="component" value="Unassembled WGS sequence"/>
</dbReference>
<feature type="transmembrane region" description="Helical" evidence="7">
    <location>
        <begin position="238"/>
        <end position="257"/>
    </location>
</feature>
<feature type="transmembrane region" description="Helical" evidence="7">
    <location>
        <begin position="467"/>
        <end position="484"/>
    </location>
</feature>
<dbReference type="SUPFAM" id="SSF161098">
    <property type="entry name" value="MetI-like"/>
    <property type="match status" value="2"/>
</dbReference>
<reference evidence="9 10" key="1">
    <citation type="submission" date="2024-03" db="EMBL/GenBank/DDBJ databases">
        <title>Community enrichment and isolation of bacterial strains for fucoidan degradation.</title>
        <authorList>
            <person name="Sichert A."/>
        </authorList>
    </citation>
    <scope>NUCLEOTIDE SEQUENCE [LARGE SCALE GENOMIC DNA]</scope>
    <source>
        <strain evidence="9 10">AS12</strain>
    </source>
</reference>
<organism evidence="9 10">
    <name type="scientific">Paraglaciecola mesophila</name>
    <dbReference type="NCBI Taxonomy" id="197222"/>
    <lineage>
        <taxon>Bacteria</taxon>
        <taxon>Pseudomonadati</taxon>
        <taxon>Pseudomonadota</taxon>
        <taxon>Gammaproteobacteria</taxon>
        <taxon>Alteromonadales</taxon>
        <taxon>Alteromonadaceae</taxon>
        <taxon>Paraglaciecola</taxon>
    </lineage>
</organism>
<feature type="transmembrane region" description="Helical" evidence="7">
    <location>
        <begin position="54"/>
        <end position="78"/>
    </location>
</feature>
<dbReference type="PANTHER" id="PTHR30183:SF2">
    <property type="entry name" value="IRON UTILIZATION PROTEIN"/>
    <property type="match status" value="1"/>
</dbReference>
<dbReference type="InterPro" id="IPR035906">
    <property type="entry name" value="MetI-like_sf"/>
</dbReference>
<evidence type="ECO:0000256" key="3">
    <source>
        <dbReference type="ARBA" id="ARBA00022475"/>
    </source>
</evidence>
<name>A0ABU9SQE0_9ALTE</name>
<evidence type="ECO:0000256" key="2">
    <source>
        <dbReference type="ARBA" id="ARBA00022448"/>
    </source>
</evidence>
<keyword evidence="2 7" id="KW-0813">Transport</keyword>
<feature type="transmembrane region" description="Helical" evidence="7">
    <location>
        <begin position="371"/>
        <end position="390"/>
    </location>
</feature>
<dbReference type="Gene3D" id="1.10.3720.10">
    <property type="entry name" value="MetI-like"/>
    <property type="match status" value="2"/>
</dbReference>